<dbReference type="GO" id="GO:0005737">
    <property type="term" value="C:cytoplasm"/>
    <property type="evidence" value="ECO:0007669"/>
    <property type="project" value="TreeGrafter"/>
</dbReference>
<evidence type="ECO:0000256" key="1">
    <source>
        <dbReference type="ARBA" id="ARBA00004567"/>
    </source>
</evidence>
<dbReference type="Proteomes" id="UP001212841">
    <property type="component" value="Unassembled WGS sequence"/>
</dbReference>
<evidence type="ECO:0000256" key="3">
    <source>
        <dbReference type="ARBA" id="ARBA00022448"/>
    </source>
</evidence>
<protein>
    <recommendedName>
        <fullName evidence="9">mRNA export factor GLE1</fullName>
    </recommendedName>
    <alternativeName>
        <fullName evidence="10">Nucleoporin GLE1</fullName>
    </alternativeName>
</protein>
<evidence type="ECO:0000256" key="2">
    <source>
        <dbReference type="ARBA" id="ARBA00011056"/>
    </source>
</evidence>
<comment type="caution">
    <text evidence="12">The sequence shown here is derived from an EMBL/GenBank/DDBJ whole genome shotgun (WGS) entry which is preliminary data.</text>
</comment>
<keyword evidence="6" id="KW-0811">Translocation</keyword>
<dbReference type="AlphaFoldDB" id="A0AAD5X3C0"/>
<evidence type="ECO:0000256" key="4">
    <source>
        <dbReference type="ARBA" id="ARBA00022816"/>
    </source>
</evidence>
<feature type="compositionally biased region" description="Polar residues" evidence="11">
    <location>
        <begin position="22"/>
        <end position="34"/>
    </location>
</feature>
<sequence>MVQFGYDDDGEDIRPVPRTPSPRKTPQKKTSSTGKAEALRAAQLSALASRTPSPLKALKMSVEEATTAQLEAAMHRLLQINDAIRAVPFMTAEESQAYLAQQRARVQEFEKQRAQRHSAAQQYLKRLTEEIVNDEGRLAEARKALEAERAKKQKEEKERAEARAKAEAEEKRKQEEEQKARDAQAKALADAQNAKKAQDAQKAAAEKQKQDAEKQRQQQQAAAAAAAAASIPASAAQGFASAAGVPGADCSAEAWKTAEPLLARLKTIKNDIRPKAYQPAYQTALMKAKMDIKARIGQQTMSQKKIITIAKHVSKNLEDGKGASQEVYETLLDITAKCIVQQAEREVAVKTSQAYPLALISVMLYTKHEPLLDILLGRLYKKCPYLIPQYFKKIPGEGEDQQRKRIGMKMMDDNWETEEHFWERMGGMVALYAGIVQTTTVPHKYDMDKGWIWLARTLNMKPRRITPVLIYKFLEVAAFRLEQTYRQQIRKLMQYIYETYIPAMAALPNPPTPSITRLQSFIHDQYLQNGKFDEPAGIKLEA</sequence>
<feature type="compositionally biased region" description="Basic and acidic residues" evidence="11">
    <location>
        <begin position="196"/>
        <end position="216"/>
    </location>
</feature>
<feature type="compositionally biased region" description="Basic and acidic residues" evidence="11">
    <location>
        <begin position="149"/>
        <end position="184"/>
    </location>
</feature>
<keyword evidence="4" id="KW-0509">mRNA transport</keyword>
<dbReference type="Gene3D" id="1.25.40.510">
    <property type="entry name" value="GLE1-like"/>
    <property type="match status" value="1"/>
</dbReference>
<dbReference type="GO" id="GO:0015031">
    <property type="term" value="P:protein transport"/>
    <property type="evidence" value="ECO:0007669"/>
    <property type="project" value="UniProtKB-KW"/>
</dbReference>
<feature type="region of interest" description="Disordered" evidence="11">
    <location>
        <begin position="149"/>
        <end position="219"/>
    </location>
</feature>
<dbReference type="PANTHER" id="PTHR12960">
    <property type="entry name" value="GLE-1-RELATED"/>
    <property type="match status" value="1"/>
</dbReference>
<evidence type="ECO:0000256" key="11">
    <source>
        <dbReference type="SAM" id="MobiDB-lite"/>
    </source>
</evidence>
<dbReference type="Pfam" id="PF07817">
    <property type="entry name" value="GLE1"/>
    <property type="match status" value="1"/>
</dbReference>
<comment type="similarity">
    <text evidence="2">Belongs to the GLE1 family.</text>
</comment>
<dbReference type="GO" id="GO:0000822">
    <property type="term" value="F:inositol hexakisphosphate binding"/>
    <property type="evidence" value="ECO:0007669"/>
    <property type="project" value="TreeGrafter"/>
</dbReference>
<evidence type="ECO:0000256" key="5">
    <source>
        <dbReference type="ARBA" id="ARBA00022927"/>
    </source>
</evidence>
<dbReference type="EMBL" id="JADGJD010000143">
    <property type="protein sequence ID" value="KAJ3054338.1"/>
    <property type="molecule type" value="Genomic_DNA"/>
</dbReference>
<keyword evidence="5" id="KW-0653">Protein transport</keyword>
<evidence type="ECO:0000313" key="12">
    <source>
        <dbReference type="EMBL" id="KAJ3054338.1"/>
    </source>
</evidence>
<dbReference type="InterPro" id="IPR038506">
    <property type="entry name" value="GLE1-like_sf"/>
</dbReference>
<accession>A0AAD5X3C0</accession>
<keyword evidence="8" id="KW-0539">Nucleus</keyword>
<evidence type="ECO:0000256" key="10">
    <source>
        <dbReference type="ARBA" id="ARBA00029983"/>
    </source>
</evidence>
<feature type="compositionally biased region" description="Acidic residues" evidence="11">
    <location>
        <begin position="1"/>
        <end position="11"/>
    </location>
</feature>
<evidence type="ECO:0000256" key="9">
    <source>
        <dbReference type="ARBA" id="ARBA00026227"/>
    </source>
</evidence>
<dbReference type="GO" id="GO:0044614">
    <property type="term" value="C:nuclear pore cytoplasmic filaments"/>
    <property type="evidence" value="ECO:0007669"/>
    <property type="project" value="TreeGrafter"/>
</dbReference>
<keyword evidence="7" id="KW-0906">Nuclear pore complex</keyword>
<dbReference type="PANTHER" id="PTHR12960:SF0">
    <property type="entry name" value="MRNA EXPORT FACTOR GLE1"/>
    <property type="match status" value="1"/>
</dbReference>
<evidence type="ECO:0000256" key="6">
    <source>
        <dbReference type="ARBA" id="ARBA00023010"/>
    </source>
</evidence>
<gene>
    <name evidence="12" type="primary">GLE1</name>
    <name evidence="12" type="ORF">HK097_002061</name>
</gene>
<dbReference type="InterPro" id="IPR012476">
    <property type="entry name" value="GLE1"/>
</dbReference>
<evidence type="ECO:0000256" key="7">
    <source>
        <dbReference type="ARBA" id="ARBA00023132"/>
    </source>
</evidence>
<organism evidence="12 13">
    <name type="scientific">Rhizophlyctis rosea</name>
    <dbReference type="NCBI Taxonomy" id="64517"/>
    <lineage>
        <taxon>Eukaryota</taxon>
        <taxon>Fungi</taxon>
        <taxon>Fungi incertae sedis</taxon>
        <taxon>Chytridiomycota</taxon>
        <taxon>Chytridiomycota incertae sedis</taxon>
        <taxon>Chytridiomycetes</taxon>
        <taxon>Rhizophlyctidales</taxon>
        <taxon>Rhizophlyctidaceae</taxon>
        <taxon>Rhizophlyctis</taxon>
    </lineage>
</organism>
<feature type="region of interest" description="Disordered" evidence="11">
    <location>
        <begin position="1"/>
        <end position="38"/>
    </location>
</feature>
<feature type="compositionally biased region" description="Low complexity" evidence="11">
    <location>
        <begin position="185"/>
        <end position="195"/>
    </location>
</feature>
<comment type="subcellular location">
    <subcellularLocation>
        <location evidence="1">Nucleus</location>
        <location evidence="1">Nuclear pore complex</location>
    </subcellularLocation>
</comment>
<evidence type="ECO:0000313" key="13">
    <source>
        <dbReference type="Proteomes" id="UP001212841"/>
    </source>
</evidence>
<proteinExistence type="inferred from homology"/>
<evidence type="ECO:0000256" key="8">
    <source>
        <dbReference type="ARBA" id="ARBA00023242"/>
    </source>
</evidence>
<dbReference type="GO" id="GO:0016973">
    <property type="term" value="P:poly(A)+ mRNA export from nucleus"/>
    <property type="evidence" value="ECO:0007669"/>
    <property type="project" value="InterPro"/>
</dbReference>
<keyword evidence="13" id="KW-1185">Reference proteome</keyword>
<dbReference type="GO" id="GO:0005543">
    <property type="term" value="F:phospholipid binding"/>
    <property type="evidence" value="ECO:0007669"/>
    <property type="project" value="TreeGrafter"/>
</dbReference>
<dbReference type="GO" id="GO:0031369">
    <property type="term" value="F:translation initiation factor binding"/>
    <property type="evidence" value="ECO:0007669"/>
    <property type="project" value="TreeGrafter"/>
</dbReference>
<keyword evidence="3" id="KW-0813">Transport</keyword>
<reference evidence="12" key="1">
    <citation type="submission" date="2020-05" db="EMBL/GenBank/DDBJ databases">
        <title>Phylogenomic resolution of chytrid fungi.</title>
        <authorList>
            <person name="Stajich J.E."/>
            <person name="Amses K."/>
            <person name="Simmons R."/>
            <person name="Seto K."/>
            <person name="Myers J."/>
            <person name="Bonds A."/>
            <person name="Quandt C.A."/>
            <person name="Barry K."/>
            <person name="Liu P."/>
            <person name="Grigoriev I."/>
            <person name="Longcore J.E."/>
            <person name="James T.Y."/>
        </authorList>
    </citation>
    <scope>NUCLEOTIDE SEQUENCE</scope>
    <source>
        <strain evidence="12">JEL0318</strain>
    </source>
</reference>
<name>A0AAD5X3C0_9FUNG</name>